<dbReference type="EMBL" id="AF374376">
    <property type="protein sequence ID" value="AAL56451.1"/>
    <property type="molecule type" value="Genomic_DNA"/>
</dbReference>
<protein>
    <submittedName>
        <fullName evidence="1">Silk-like protein</fullName>
    </submittedName>
</protein>
<feature type="non-terminal residue" evidence="1">
    <location>
        <position position="1557"/>
    </location>
</feature>
<name>Q8WPK9_OIKDI</name>
<proteinExistence type="predicted"/>
<evidence type="ECO:0000313" key="1">
    <source>
        <dbReference type="EMBL" id="AAL56451.1"/>
    </source>
</evidence>
<gene>
    <name evidence="1" type="primary">BAC001.24</name>
</gene>
<sequence length="1557" mass="170297">MFFRRLLLLRDEVVLSGAPGTGFFDEGQAYWPVLTCESDKGCSVWKIAQKAGWEDFKAAKLTCDLSINKCVCADGFIDKNNDPRDGCEAEAGSSADGETCYFGACSDDSSCSSFHPGLTCGSSGCCECDPDNVETLGNQQACLKKQEEQPVLSELEAQSRNGCPTNFQQAYINGSPLTDPLTCCHQDASYDPTVHKCMCNGQDVDQDGFCKFCLLGMCQSEFIRPNGEKRCCPGSQIWNEIAESCKCADGSIPGPGPGPSGNNQMFHQDECPGDCPKSPHSTHFHYDENYNIVCCPEGASYSHDPDSCSMQCYCHDNNNNPYIVRDLIFTHCPPNYCEPGYNYHYDTTTSQPRCCPGSSYWDELIQTCVCQDGVEKPDLNNQCPDDCATGETLGSFFPEVICCPAGTTYQSSFNGCACNSLTPWTAPDADGNCPFCAVNHHKQTKLNGDEVCCKRNQLWNNNLEVCACPDGSIDQGVGCTGDCEAGEYLVGVSLDGVNQCCPVGSYFENSNCEQRCKCNDANGPAGMYPHPERGCYACGMTGQIAFVDPYNPSIPQCCDSNQYYFPGDGCMCPDKTQFGPRNECYGDCDPGYYIGRTWNSDSQEDVYQCCPVGSELVYDSGVIECRCLWNGAGPVITATSVNSCTSCSGSQIPFWQSTISTTCCEENRRYFQMEGSCLCIDGSQPHIYTGCDGDCPVGSYRTPDNECCPIGSNWNPVEGKCICYSGTLIDSEPQEINGVLSCDHCVWGSIHYDDNKNIHCCPDNQFFDGNICICQDGNFVTMPLGECPGDCPPGTSFHRTNQFDFVCCPNDGFNFFDTMNDKCMCNNGLEADLVNSVCPLCAVGQNPYEDQNGDTRCCAANQKWNDYQMSCICYDGSIAFNGECPDDCPYGFNYVTNTPELICCPEYALIENNECLCMPRDLADRGIAPDPETHLCPRCPAETTEYPRKNDDYTCCHNNLVYDEHSDICICPDGKMPYDGYLQFCSGDCPPGEFLAEIWLGENMCCPVGSDYNSVDKTCTCSNGNAPDPVSGCETPCSADTIPWYNSNGNRPIECCEEGHVWFPWSDGGSCKCPGEYWGWNGGCEEECPVGSYKTGSLCCPVGANMFWDGMQEVCQCEDGQSPNAITGCGQAITGCSEKEHAYMDTTGNKICCQKNMIFNYKNNNCECDGSVTPGMSNPITCEGDCDTGKWIQFDENGDSLCCAIGSWYDMEEKECICDCIGSRCGLAPDPETGCEVCDSHKDIYFDNNGNYVCCEKHQTFSLEYNQCRCLDCSEPTNGLHCPGECPTGQVLVETFPEKRCCPVGAYWNGSNCQCHNGNTIQGENGCNLGCPSDMIVHPTNSGHLCCPKNQIVWNNECRCPDKSWPGTSWPGSMINGISPNPQECPGDCPYAHTFWLKNDGDFICCPGETLYMPMKDKCECPNGADYDEENQRCPFCGDDEVEYTQPDGHLSCCKANLVPSGYDCLCSDGSLPNPNQECPEDCEVGEYLATIVGGVRKCCPVGSHYDDFTDECICDQNKRSEGEGQELVCVTCPSGQNAYQLSGQWSGTTCCPANQI</sequence>
<accession>Q8WPK9</accession>
<organism evidence="1">
    <name type="scientific">Oikopleura dioica</name>
    <name type="common">Tunicate</name>
    <dbReference type="NCBI Taxonomy" id="34765"/>
    <lineage>
        <taxon>Eukaryota</taxon>
        <taxon>Metazoa</taxon>
        <taxon>Chordata</taxon>
        <taxon>Tunicata</taxon>
        <taxon>Appendicularia</taxon>
        <taxon>Copelata</taxon>
        <taxon>Oikopleuridae</taxon>
        <taxon>Oikopleura</taxon>
    </lineage>
</organism>
<reference evidence="1" key="1">
    <citation type="journal article" date="2001" name="Science">
        <title>Miniature genome in the marine chordate Oikopleura dioica.</title>
        <authorList>
            <person name="Seo H.C."/>
            <person name="Kube M."/>
            <person name="Edvardsen R.B."/>
            <person name="Jensen M.F."/>
            <person name="Beck A."/>
            <person name="Spriet E."/>
            <person name="Gorsky G."/>
            <person name="Thompson E.M."/>
            <person name="Lehrach R."/>
            <person name="Reinhardt H."/>
            <person name="Chourrout D."/>
        </authorList>
    </citation>
    <scope>NUCLEOTIDE SEQUENCE</scope>
</reference>